<evidence type="ECO:0000256" key="13">
    <source>
        <dbReference type="HAMAP-Rule" id="MF_01451"/>
    </source>
</evidence>
<comment type="cofactor">
    <cofactor evidence="13">
        <name>Mg(2+)</name>
        <dbReference type="ChEBI" id="CHEBI:18420"/>
    </cofactor>
</comment>
<evidence type="ECO:0000256" key="6">
    <source>
        <dbReference type="ARBA" id="ARBA00022839"/>
    </source>
</evidence>
<keyword evidence="1 13" id="KW-0540">Nuclease</keyword>
<evidence type="ECO:0000256" key="11">
    <source>
        <dbReference type="ARBA" id="ARBA00034617"/>
    </source>
</evidence>
<comment type="catalytic activity">
    <reaction evidence="11 13">
        <text>Couples ATP hydrolysis with the unwinding of duplex DNA by translocating in the 3'-5' direction.</text>
        <dbReference type="EC" id="5.6.2.4"/>
    </reaction>
</comment>
<comment type="similarity">
    <text evidence="13">Belongs to the helicase family. AddA subfamily.</text>
</comment>
<feature type="domain" description="UvrD-like helicase ATP-binding" evidence="15">
    <location>
        <begin position="2"/>
        <end position="479"/>
    </location>
</feature>
<keyword evidence="18" id="KW-1185">Reference proteome</keyword>
<dbReference type="GO" id="GO:0005524">
    <property type="term" value="F:ATP binding"/>
    <property type="evidence" value="ECO:0007669"/>
    <property type="project" value="UniProtKB-UniRule"/>
</dbReference>
<dbReference type="InterPro" id="IPR014016">
    <property type="entry name" value="UvrD-like_ATP-bd"/>
</dbReference>
<comment type="function">
    <text evidence="13">The heterodimer acts as both an ATP-dependent DNA helicase and an ATP-dependent, dual-direction single-stranded exonuclease. Recognizes the chi site generating a DNA molecule suitable for the initiation of homologous recombination. The AddA nuclease domain is required for chi fragment generation; this subunit has the helicase and 3' -&gt; 5' nuclease activities.</text>
</comment>
<dbReference type="GO" id="GO:0005829">
    <property type="term" value="C:cytosol"/>
    <property type="evidence" value="ECO:0007669"/>
    <property type="project" value="TreeGrafter"/>
</dbReference>
<keyword evidence="9 13" id="KW-0234">DNA repair</keyword>
<dbReference type="Gene3D" id="3.90.320.10">
    <property type="match status" value="1"/>
</dbReference>
<comment type="caution">
    <text evidence="17">The sequence shown here is derived from an EMBL/GenBank/DDBJ whole genome shotgun (WGS) entry which is preliminary data.</text>
</comment>
<evidence type="ECO:0000256" key="4">
    <source>
        <dbReference type="ARBA" id="ARBA00022801"/>
    </source>
</evidence>
<evidence type="ECO:0000256" key="14">
    <source>
        <dbReference type="PROSITE-ProRule" id="PRU00560"/>
    </source>
</evidence>
<dbReference type="GO" id="GO:0043138">
    <property type="term" value="F:3'-5' DNA helicase activity"/>
    <property type="evidence" value="ECO:0007669"/>
    <property type="project" value="UniProtKB-UniRule"/>
</dbReference>
<dbReference type="EC" id="5.6.2.4" evidence="13"/>
<evidence type="ECO:0000313" key="17">
    <source>
        <dbReference type="EMBL" id="KRM36482.1"/>
    </source>
</evidence>
<evidence type="ECO:0000256" key="12">
    <source>
        <dbReference type="ARBA" id="ARBA00048988"/>
    </source>
</evidence>
<evidence type="ECO:0000256" key="1">
    <source>
        <dbReference type="ARBA" id="ARBA00022722"/>
    </source>
</evidence>
<dbReference type="AlphaFoldDB" id="X0QT60"/>
<keyword evidence="2 13" id="KW-0547">Nucleotide-binding</keyword>
<dbReference type="Pfam" id="PF00580">
    <property type="entry name" value="UvrD-helicase"/>
    <property type="match status" value="1"/>
</dbReference>
<dbReference type="InterPro" id="IPR038726">
    <property type="entry name" value="PDDEXK_AddAB-type"/>
</dbReference>
<dbReference type="PANTHER" id="PTHR11070:SF48">
    <property type="entry name" value="ATP-DEPENDENT HELICASE_NUCLEASE SUBUNIT A"/>
    <property type="match status" value="1"/>
</dbReference>
<name>X0QT60_9LACO</name>
<keyword evidence="10 13" id="KW-0413">Isomerase</keyword>
<dbReference type="InterPro" id="IPR000212">
    <property type="entry name" value="DNA_helicase_UvrD/REP"/>
</dbReference>
<accession>X0QT60</accession>
<comment type="subunit">
    <text evidence="13">Heterodimer of AddA and AddB/RexB.</text>
</comment>
<dbReference type="Pfam" id="PF13361">
    <property type="entry name" value="UvrD_C"/>
    <property type="match status" value="1"/>
</dbReference>
<keyword evidence="8 13" id="KW-0238">DNA-binding</keyword>
<organism evidence="17 18">
    <name type="scientific">Agrilactobacillus composti DSM 18527 = JCM 14202</name>
    <dbReference type="NCBI Taxonomy" id="1423734"/>
    <lineage>
        <taxon>Bacteria</taxon>
        <taxon>Bacillati</taxon>
        <taxon>Bacillota</taxon>
        <taxon>Bacilli</taxon>
        <taxon>Lactobacillales</taxon>
        <taxon>Lactobacillaceae</taxon>
        <taxon>Agrilactobacillus</taxon>
    </lineage>
</organism>
<evidence type="ECO:0000256" key="5">
    <source>
        <dbReference type="ARBA" id="ARBA00022806"/>
    </source>
</evidence>
<dbReference type="NCBIfam" id="TIGR02785">
    <property type="entry name" value="addA_Gpos"/>
    <property type="match status" value="1"/>
</dbReference>
<dbReference type="PATRIC" id="fig|1423734.3.peg.2388"/>
<dbReference type="RefSeq" id="WP_035455888.1">
    <property type="nucleotide sequence ID" value="NZ_AZGA01000002.1"/>
</dbReference>
<feature type="binding site" evidence="14">
    <location>
        <begin position="23"/>
        <end position="30"/>
    </location>
    <ligand>
        <name>ATP</name>
        <dbReference type="ChEBI" id="CHEBI:30616"/>
    </ligand>
</feature>
<dbReference type="Pfam" id="PF12705">
    <property type="entry name" value="PDDEXK_1"/>
    <property type="match status" value="1"/>
</dbReference>
<dbReference type="GO" id="GO:0000724">
    <property type="term" value="P:double-strand break repair via homologous recombination"/>
    <property type="evidence" value="ECO:0007669"/>
    <property type="project" value="UniProtKB-UniRule"/>
</dbReference>
<dbReference type="SUPFAM" id="SSF52540">
    <property type="entry name" value="P-loop containing nucleoside triphosphate hydrolases"/>
    <property type="match status" value="1"/>
</dbReference>
<dbReference type="OrthoDB" id="9810135at2"/>
<dbReference type="GO" id="GO:0008408">
    <property type="term" value="F:3'-5' exonuclease activity"/>
    <property type="evidence" value="ECO:0007669"/>
    <property type="project" value="UniProtKB-UniRule"/>
</dbReference>
<evidence type="ECO:0000259" key="15">
    <source>
        <dbReference type="PROSITE" id="PS51198"/>
    </source>
</evidence>
<dbReference type="STRING" id="1423734.FC83_GL002354"/>
<keyword evidence="4 13" id="KW-0378">Hydrolase</keyword>
<evidence type="ECO:0000256" key="8">
    <source>
        <dbReference type="ARBA" id="ARBA00023125"/>
    </source>
</evidence>
<dbReference type="Proteomes" id="UP000051236">
    <property type="component" value="Unassembled WGS sequence"/>
</dbReference>
<dbReference type="HAMAP" id="MF_01451">
    <property type="entry name" value="AddA"/>
    <property type="match status" value="1"/>
</dbReference>
<evidence type="ECO:0000256" key="2">
    <source>
        <dbReference type="ARBA" id="ARBA00022741"/>
    </source>
</evidence>
<evidence type="ECO:0000256" key="10">
    <source>
        <dbReference type="ARBA" id="ARBA00023235"/>
    </source>
</evidence>
<dbReference type="PANTHER" id="PTHR11070">
    <property type="entry name" value="UVRD / RECB / PCRA DNA HELICASE FAMILY MEMBER"/>
    <property type="match status" value="1"/>
</dbReference>
<dbReference type="PROSITE" id="PS51217">
    <property type="entry name" value="UVRD_HELICASE_CTER"/>
    <property type="match status" value="1"/>
</dbReference>
<gene>
    <name evidence="13" type="primary">addA</name>
    <name evidence="17" type="ORF">FC83_GL002354</name>
</gene>
<dbReference type="SUPFAM" id="SSF52980">
    <property type="entry name" value="Restriction endonuclease-like"/>
    <property type="match status" value="1"/>
</dbReference>
<keyword evidence="7 13" id="KW-0067">ATP-binding</keyword>
<dbReference type="PROSITE" id="PS51198">
    <property type="entry name" value="UVRD_HELICASE_ATP_BIND"/>
    <property type="match status" value="1"/>
</dbReference>
<dbReference type="EC" id="3.1.-.-" evidence="13"/>
<evidence type="ECO:0000256" key="3">
    <source>
        <dbReference type="ARBA" id="ARBA00022763"/>
    </source>
</evidence>
<evidence type="ECO:0000313" key="18">
    <source>
        <dbReference type="Proteomes" id="UP000051236"/>
    </source>
</evidence>
<dbReference type="InterPro" id="IPR027417">
    <property type="entry name" value="P-loop_NTPase"/>
</dbReference>
<keyword evidence="5 13" id="KW-0347">Helicase</keyword>
<dbReference type="InterPro" id="IPR011604">
    <property type="entry name" value="PDDEXK-like_dom_sf"/>
</dbReference>
<feature type="domain" description="UvrD-like helicase C-terminal" evidence="16">
    <location>
        <begin position="506"/>
        <end position="807"/>
    </location>
</feature>
<proteinExistence type="inferred from homology"/>
<sequence length="1238" mass="140403">MVKFTDNQQKAIAHNGHNILVSASAGSGKTAVLVQRVIEEIQTIDVDQLLIVTFTRAAAQEMKERIQRAIQNRISALQVKPKLSATDKAQLHHDRRQLNRLNLANISTIHAFCEQVIHRFYYLINMDPEFSILEDSTQGTLFKQNVFADLREDYYNADDLTFFKLTENFSNDRDDQGLEDMIFNVYDYMRAFADPSAWLASLPEQYRNQHNILDNAAFKTTILPQLTSALNTLTTTCQQAQLQFAQLGLDKQAQLIEQVSTNIAAIQAALAARNYQDLRTHLQFFGKKITWPRYKKIEAEVEPDGRHLSQQIDVQVAEITELVGSYFILSEDQLRDINDQCQQLLTKFVEVMTSFSENYQELKRQRNLIDFSDLEHFAYDILNYQDDQGQQPAREFYQHKFSEVLIDEYQDINPLQESLLGLVAKTTPGNRFMVGDIKQSIYGFRMADPTLFAHKYATYGDDAKDSDERIVLAENFRSQQTITDFVNYIFAQLMDQQLGDISYDQNAYLRFGASYYPADQSPVEVLLTTSASEDTSKDLAKTDDGQQFDVSPAILTLAQRIAAMVKNQEKIYDNETGEQRPITYGDIAVLVSTRHANLDIIDTFKKAAIPVIVNDTQNYFQTTELRIMLALLELIDNPDQDIPLVAVLRSPIVGLDENELGFIRGNDSQKNQSFYECLQQVNAAQSIDLEVCTPDFLEKIDRFLTSLESYRDMARANQLADLIWSIYNTTGFLDYVSGMPSGPQRSANLQALYDRAKQYEANGFKGVFQFVRFIQQMQANDKDLGQPNVTEENLDAVQVMTIHKSKGLEFPVVFVFDLEHQFNTDASRQKFALNQQLGLGLDYLTDQRVLIPTVQKKLIQAVNHQMDLAEELRLLYVALTRAQQRLLLVADLRDATRSQNSPEAVMDRWADLASDSGLHLPLAAKLKAKSFLDFIGPALIRGQKEGVFADHYVGGLFDDLPHQVSAKFVKPTALAPSTPADTEIQTPPNQVIELSPSFTQLIQRRFNQPYPNLAATKTTAYQSVSDIKRQFDDPDLDTLAPLNLENGPQASSVAQLNEPEFLKDTSHISATQLGTATHLIFQKVDLTQPLTLDSLKDTVQQLIAQGLLTQPLSQRLDLPGILSFFNTDLGEKICQHPQNFYREVTFSMVYPANQLFDEIDANDPGNVLIHGMIDGYYRSDNELILVDYKTDHADNQTITTRYQGQLNLYALALANICQQKVSHKYLYALHSQELIPLK</sequence>
<protein>
    <recommendedName>
        <fullName evidence="13">ATP-dependent helicase/nuclease subunit A</fullName>
        <ecNumber evidence="13">3.1.-.-</ecNumber>
        <ecNumber evidence="13">5.6.2.4</ecNumber>
    </recommendedName>
    <alternativeName>
        <fullName evidence="13">ATP-dependent helicase/nuclease AddA</fullName>
    </alternativeName>
    <alternativeName>
        <fullName evidence="13">DNA 3'-5' helicase AddA</fullName>
    </alternativeName>
</protein>
<reference evidence="17 18" key="1">
    <citation type="journal article" date="2015" name="Genome Announc.">
        <title>Expanding the biotechnology potential of lactobacilli through comparative genomics of 213 strains and associated genera.</title>
        <authorList>
            <person name="Sun Z."/>
            <person name="Harris H.M."/>
            <person name="McCann A."/>
            <person name="Guo C."/>
            <person name="Argimon S."/>
            <person name="Zhang W."/>
            <person name="Yang X."/>
            <person name="Jeffery I.B."/>
            <person name="Cooney J.C."/>
            <person name="Kagawa T.F."/>
            <person name="Liu W."/>
            <person name="Song Y."/>
            <person name="Salvetti E."/>
            <person name="Wrobel A."/>
            <person name="Rasinkangas P."/>
            <person name="Parkhill J."/>
            <person name="Rea M.C."/>
            <person name="O'Sullivan O."/>
            <person name="Ritari J."/>
            <person name="Douillard F.P."/>
            <person name="Paul Ross R."/>
            <person name="Yang R."/>
            <person name="Briner A.E."/>
            <person name="Felis G.E."/>
            <person name="de Vos W.M."/>
            <person name="Barrangou R."/>
            <person name="Klaenhammer T.R."/>
            <person name="Caufield P.W."/>
            <person name="Cui Y."/>
            <person name="Zhang H."/>
            <person name="O'Toole P.W."/>
        </authorList>
    </citation>
    <scope>NUCLEOTIDE SEQUENCE [LARGE SCALE GENOMIC DNA]</scope>
    <source>
        <strain evidence="17 18">DSM 18527</strain>
    </source>
</reference>
<dbReference type="EMBL" id="AZGA01000002">
    <property type="protein sequence ID" value="KRM36482.1"/>
    <property type="molecule type" value="Genomic_DNA"/>
</dbReference>
<dbReference type="Gene3D" id="3.40.50.300">
    <property type="entry name" value="P-loop containing nucleotide triphosphate hydrolases"/>
    <property type="match status" value="4"/>
</dbReference>
<dbReference type="GO" id="GO:0003690">
    <property type="term" value="F:double-stranded DNA binding"/>
    <property type="evidence" value="ECO:0007669"/>
    <property type="project" value="UniProtKB-UniRule"/>
</dbReference>
<evidence type="ECO:0000259" key="16">
    <source>
        <dbReference type="PROSITE" id="PS51217"/>
    </source>
</evidence>
<evidence type="ECO:0000256" key="9">
    <source>
        <dbReference type="ARBA" id="ARBA00023204"/>
    </source>
</evidence>
<comment type="catalytic activity">
    <reaction evidence="12 13">
        <text>ATP + H2O = ADP + phosphate + H(+)</text>
        <dbReference type="Rhea" id="RHEA:13065"/>
        <dbReference type="ChEBI" id="CHEBI:15377"/>
        <dbReference type="ChEBI" id="CHEBI:15378"/>
        <dbReference type="ChEBI" id="CHEBI:30616"/>
        <dbReference type="ChEBI" id="CHEBI:43474"/>
        <dbReference type="ChEBI" id="CHEBI:456216"/>
        <dbReference type="EC" id="5.6.2.4"/>
    </reaction>
</comment>
<dbReference type="InterPro" id="IPR014017">
    <property type="entry name" value="DNA_helicase_UvrD-like_C"/>
</dbReference>
<dbReference type="eggNOG" id="COG1074">
    <property type="taxonomic scope" value="Bacteria"/>
</dbReference>
<keyword evidence="6 13" id="KW-0269">Exonuclease</keyword>
<dbReference type="GO" id="GO:0033202">
    <property type="term" value="C:DNA helicase complex"/>
    <property type="evidence" value="ECO:0007669"/>
    <property type="project" value="TreeGrafter"/>
</dbReference>
<evidence type="ECO:0000256" key="7">
    <source>
        <dbReference type="ARBA" id="ARBA00022840"/>
    </source>
</evidence>
<dbReference type="GO" id="GO:0016887">
    <property type="term" value="F:ATP hydrolysis activity"/>
    <property type="evidence" value="ECO:0007669"/>
    <property type="project" value="RHEA"/>
</dbReference>
<keyword evidence="3 13" id="KW-0227">DNA damage</keyword>
<dbReference type="InterPro" id="IPR011335">
    <property type="entry name" value="Restrct_endonuc-II-like"/>
</dbReference>
<dbReference type="InterPro" id="IPR014152">
    <property type="entry name" value="AddA"/>
</dbReference>